<keyword evidence="1" id="KW-0472">Membrane</keyword>
<feature type="transmembrane region" description="Helical" evidence="1">
    <location>
        <begin position="148"/>
        <end position="168"/>
    </location>
</feature>
<name>A0AA89AZE2_9ASTE</name>
<sequence length="180" mass="18759">MASTGWCTRDLKDDGVFKSVFQNQLPRGPVPPSMPSPCHNKLYGQSDASYPQDRWQHKVVVVTIYNGSGGNLCDGGSAVRLVVVITLTKVGWRNRCSTSVSSGCGSDISHSRGAIKMTGGSGGADRGGGGMVVKAMVIIGGNMIERSFVVVVVVMVLAIMVMAVVVASRDGGKSTHGKGC</sequence>
<comment type="caution">
    <text evidence="2">The sequence shown here is derived from an EMBL/GenBank/DDBJ whole genome shotgun (WGS) entry which is preliminary data.</text>
</comment>
<evidence type="ECO:0000256" key="1">
    <source>
        <dbReference type="SAM" id="Phobius"/>
    </source>
</evidence>
<keyword evidence="1" id="KW-1133">Transmembrane helix</keyword>
<evidence type="ECO:0000313" key="3">
    <source>
        <dbReference type="Proteomes" id="UP001188597"/>
    </source>
</evidence>
<dbReference type="EMBL" id="JAVXUP010001037">
    <property type="protein sequence ID" value="KAK3016921.1"/>
    <property type="molecule type" value="Genomic_DNA"/>
</dbReference>
<reference evidence="2" key="1">
    <citation type="submission" date="2022-12" db="EMBL/GenBank/DDBJ databases">
        <title>Draft genome assemblies for two species of Escallonia (Escalloniales).</title>
        <authorList>
            <person name="Chanderbali A."/>
            <person name="Dervinis C."/>
            <person name="Anghel I."/>
            <person name="Soltis D."/>
            <person name="Soltis P."/>
            <person name="Zapata F."/>
        </authorList>
    </citation>
    <scope>NUCLEOTIDE SEQUENCE</scope>
    <source>
        <strain evidence="2">UCBG64.0493</strain>
        <tissue evidence="2">Leaf</tissue>
    </source>
</reference>
<dbReference type="AlphaFoldDB" id="A0AA89AZE2"/>
<keyword evidence="3" id="KW-1185">Reference proteome</keyword>
<evidence type="ECO:0000313" key="2">
    <source>
        <dbReference type="EMBL" id="KAK3016921.1"/>
    </source>
</evidence>
<keyword evidence="1" id="KW-0812">Transmembrane</keyword>
<dbReference type="Proteomes" id="UP001188597">
    <property type="component" value="Unassembled WGS sequence"/>
</dbReference>
<organism evidence="2 3">
    <name type="scientific">Escallonia herrerae</name>
    <dbReference type="NCBI Taxonomy" id="1293975"/>
    <lineage>
        <taxon>Eukaryota</taxon>
        <taxon>Viridiplantae</taxon>
        <taxon>Streptophyta</taxon>
        <taxon>Embryophyta</taxon>
        <taxon>Tracheophyta</taxon>
        <taxon>Spermatophyta</taxon>
        <taxon>Magnoliopsida</taxon>
        <taxon>eudicotyledons</taxon>
        <taxon>Gunneridae</taxon>
        <taxon>Pentapetalae</taxon>
        <taxon>asterids</taxon>
        <taxon>campanulids</taxon>
        <taxon>Escalloniales</taxon>
        <taxon>Escalloniaceae</taxon>
        <taxon>Escallonia</taxon>
    </lineage>
</organism>
<accession>A0AA89AZE2</accession>
<protein>
    <submittedName>
        <fullName evidence="2">Uncharacterized protein</fullName>
    </submittedName>
</protein>
<proteinExistence type="predicted"/>
<gene>
    <name evidence="2" type="ORF">RJ639_006910</name>
</gene>